<dbReference type="OrthoDB" id="2188923at2759"/>
<dbReference type="STRING" id="1358809.S7XPN0"/>
<protein>
    <submittedName>
        <fullName evidence="2">DNA mismatch repair protein Msh5</fullName>
    </submittedName>
</protein>
<dbReference type="InParanoid" id="S7XPN0"/>
<dbReference type="GO" id="GO:0005524">
    <property type="term" value="F:ATP binding"/>
    <property type="evidence" value="ECO:0007669"/>
    <property type="project" value="InterPro"/>
</dbReference>
<dbReference type="InterPro" id="IPR036187">
    <property type="entry name" value="DNA_mismatch_repair_MutS_sf"/>
</dbReference>
<sequence>MNNEEMIIMSLEIKKTYVGICIYETETKEFLLCRNEYENLCCDFLRSIIIKLGVDVCLISPDLDVEKYDFLDNTGTKIKFASREKLFKGVITKIRKYFCIIDYELSIYALVSMLNYLKKNLEYFEIEELFVEEYNKLSITEVKNKIELKERVLRMGRFIVSKFNVREHVYINYETVNALQLIHKYQHPNQHINTKKEMYSIFSHINKTETTYGCNLLKSWLLFPLINKENIKERHKAI</sequence>
<accession>S7XPN0</accession>
<dbReference type="Pfam" id="PF05192">
    <property type="entry name" value="MutS_III"/>
    <property type="match status" value="1"/>
</dbReference>
<gene>
    <name evidence="2" type="ORF">SLOPH_285</name>
</gene>
<dbReference type="AlphaFoldDB" id="S7XPN0"/>
<dbReference type="Gene3D" id="1.10.1420.10">
    <property type="match status" value="1"/>
</dbReference>
<organism evidence="2 3">
    <name type="scientific">Spraguea lophii (strain 42_110)</name>
    <name type="common">Microsporidian parasite</name>
    <dbReference type="NCBI Taxonomy" id="1358809"/>
    <lineage>
        <taxon>Eukaryota</taxon>
        <taxon>Fungi</taxon>
        <taxon>Fungi incertae sedis</taxon>
        <taxon>Microsporidia</taxon>
        <taxon>Spragueidae</taxon>
        <taxon>Spraguea</taxon>
    </lineage>
</organism>
<proteinExistence type="predicted"/>
<dbReference type="InterPro" id="IPR007696">
    <property type="entry name" value="DNA_mismatch_repair_MutS_core"/>
</dbReference>
<evidence type="ECO:0000313" key="2">
    <source>
        <dbReference type="EMBL" id="EPR77903.1"/>
    </source>
</evidence>
<dbReference type="GO" id="GO:0006298">
    <property type="term" value="P:mismatch repair"/>
    <property type="evidence" value="ECO:0007669"/>
    <property type="project" value="InterPro"/>
</dbReference>
<evidence type="ECO:0000259" key="1">
    <source>
        <dbReference type="Pfam" id="PF05192"/>
    </source>
</evidence>
<name>S7XPN0_SPRLO</name>
<comment type="caution">
    <text evidence="2">The sequence shown here is derived from an EMBL/GenBank/DDBJ whole genome shotgun (WGS) entry which is preliminary data.</text>
</comment>
<dbReference type="SUPFAM" id="SSF48334">
    <property type="entry name" value="DNA repair protein MutS, domain III"/>
    <property type="match status" value="1"/>
</dbReference>
<feature type="domain" description="DNA mismatch repair protein MutS core" evidence="1">
    <location>
        <begin position="175"/>
        <end position="238"/>
    </location>
</feature>
<dbReference type="VEuPathDB" id="MicrosporidiaDB:SLOPH_285"/>
<dbReference type="Proteomes" id="UP000014978">
    <property type="component" value="Unassembled WGS sequence"/>
</dbReference>
<dbReference type="GO" id="GO:0030983">
    <property type="term" value="F:mismatched DNA binding"/>
    <property type="evidence" value="ECO:0007669"/>
    <property type="project" value="InterPro"/>
</dbReference>
<dbReference type="EMBL" id="ATCN01001157">
    <property type="protein sequence ID" value="EPR77903.1"/>
    <property type="molecule type" value="Genomic_DNA"/>
</dbReference>
<keyword evidence="3" id="KW-1185">Reference proteome</keyword>
<dbReference type="HOGENOM" id="CLU_1166497_0_0_1"/>
<evidence type="ECO:0000313" key="3">
    <source>
        <dbReference type="Proteomes" id="UP000014978"/>
    </source>
</evidence>
<reference evidence="3" key="1">
    <citation type="journal article" date="2013" name="PLoS Genet.">
        <title>The genome of Spraguea lophii and the basis of host-microsporidian interactions.</title>
        <authorList>
            <person name="Campbell S.E."/>
            <person name="Williams T.A."/>
            <person name="Yousuf A."/>
            <person name="Soanes D.M."/>
            <person name="Paszkiewicz K.H."/>
            <person name="Williams B.A.P."/>
        </authorList>
    </citation>
    <scope>NUCLEOTIDE SEQUENCE [LARGE SCALE GENOMIC DNA]</scope>
    <source>
        <strain evidence="3">42_110</strain>
    </source>
</reference>